<evidence type="ECO:0000313" key="7">
    <source>
        <dbReference type="EMBL" id="GGT16834.1"/>
    </source>
</evidence>
<protein>
    <submittedName>
        <fullName evidence="7">Isoprenylcysteine carboxyl methyltransferase</fullName>
    </submittedName>
</protein>
<proteinExistence type="predicted"/>
<feature type="transmembrane region" description="Helical" evidence="6">
    <location>
        <begin position="150"/>
        <end position="168"/>
    </location>
</feature>
<keyword evidence="7" id="KW-0489">Methyltransferase</keyword>
<evidence type="ECO:0000256" key="5">
    <source>
        <dbReference type="SAM" id="MobiDB-lite"/>
    </source>
</evidence>
<dbReference type="Pfam" id="PF04140">
    <property type="entry name" value="ICMT"/>
    <property type="match status" value="1"/>
</dbReference>
<evidence type="ECO:0000256" key="6">
    <source>
        <dbReference type="SAM" id="Phobius"/>
    </source>
</evidence>
<keyword evidence="4 6" id="KW-0472">Membrane</keyword>
<dbReference type="GO" id="GO:0004671">
    <property type="term" value="F:protein C-terminal S-isoprenylcysteine carboxyl O-methyltransferase activity"/>
    <property type="evidence" value="ECO:0007669"/>
    <property type="project" value="InterPro"/>
</dbReference>
<feature type="transmembrane region" description="Helical" evidence="6">
    <location>
        <begin position="113"/>
        <end position="130"/>
    </location>
</feature>
<evidence type="ECO:0000313" key="8">
    <source>
        <dbReference type="Proteomes" id="UP000619486"/>
    </source>
</evidence>
<reference evidence="7" key="2">
    <citation type="submission" date="2020-09" db="EMBL/GenBank/DDBJ databases">
        <authorList>
            <person name="Sun Q."/>
            <person name="Ohkuma M."/>
        </authorList>
    </citation>
    <scope>NUCLEOTIDE SEQUENCE</scope>
    <source>
        <strain evidence="7">JCM 3172</strain>
    </source>
</reference>
<keyword evidence="7" id="KW-0808">Transferase</keyword>
<dbReference type="AlphaFoldDB" id="A0A918GXX8"/>
<dbReference type="PANTHER" id="PTHR43847:SF1">
    <property type="entry name" value="BLL3993 PROTEIN"/>
    <property type="match status" value="1"/>
</dbReference>
<evidence type="ECO:0000256" key="1">
    <source>
        <dbReference type="ARBA" id="ARBA00004141"/>
    </source>
</evidence>
<dbReference type="PANTHER" id="PTHR43847">
    <property type="entry name" value="BLL3993 PROTEIN"/>
    <property type="match status" value="1"/>
</dbReference>
<evidence type="ECO:0000256" key="4">
    <source>
        <dbReference type="ARBA" id="ARBA00023136"/>
    </source>
</evidence>
<dbReference type="Gene3D" id="1.20.120.1630">
    <property type="match status" value="1"/>
</dbReference>
<dbReference type="GO" id="GO:0032259">
    <property type="term" value="P:methylation"/>
    <property type="evidence" value="ECO:0007669"/>
    <property type="project" value="UniProtKB-KW"/>
</dbReference>
<evidence type="ECO:0000256" key="3">
    <source>
        <dbReference type="ARBA" id="ARBA00022989"/>
    </source>
</evidence>
<keyword evidence="3 6" id="KW-1133">Transmembrane helix</keyword>
<feature type="transmembrane region" description="Helical" evidence="6">
    <location>
        <begin position="54"/>
        <end position="73"/>
    </location>
</feature>
<feature type="transmembrane region" description="Helical" evidence="6">
    <location>
        <begin position="6"/>
        <end position="25"/>
    </location>
</feature>
<sequence length="200" mass="21319">MTPTLTHALPLTMALYSALVLLVACERLAELSTARTNTAWSLARGGREHGRGHYPAMVVLHTALLIGCLAEPWLADRPFLPLLGWPALVLALAAQGLRWWCVISLGPRWNTRVIVVPGLPLSTAGPYRVLRHPNYVAVVVEGIALPLVHTAWITALCFTALNALLLAVRIRCEEAALGAATGDTKDGQGAPTAMATGPAR</sequence>
<dbReference type="InterPro" id="IPR052527">
    <property type="entry name" value="Metal_cation-efflux_comp"/>
</dbReference>
<accession>A0A918GXX8</accession>
<feature type="region of interest" description="Disordered" evidence="5">
    <location>
        <begin position="181"/>
        <end position="200"/>
    </location>
</feature>
<dbReference type="GO" id="GO:0016020">
    <property type="term" value="C:membrane"/>
    <property type="evidence" value="ECO:0007669"/>
    <property type="project" value="UniProtKB-SubCell"/>
</dbReference>
<gene>
    <name evidence="7" type="ORF">GCM10014713_07180</name>
</gene>
<dbReference type="Proteomes" id="UP000619486">
    <property type="component" value="Unassembled WGS sequence"/>
</dbReference>
<comment type="caution">
    <text evidence="7">The sequence shown here is derived from an EMBL/GenBank/DDBJ whole genome shotgun (WGS) entry which is preliminary data.</text>
</comment>
<name>A0A918GXX8_9ACTN</name>
<dbReference type="EMBL" id="BMQQ01000001">
    <property type="protein sequence ID" value="GGT16834.1"/>
    <property type="molecule type" value="Genomic_DNA"/>
</dbReference>
<reference evidence="7" key="1">
    <citation type="journal article" date="2014" name="Int. J. Syst. Evol. Microbiol.">
        <title>Complete genome sequence of Corynebacterium casei LMG S-19264T (=DSM 44701T), isolated from a smear-ripened cheese.</title>
        <authorList>
            <consortium name="US DOE Joint Genome Institute (JGI-PGF)"/>
            <person name="Walter F."/>
            <person name="Albersmeier A."/>
            <person name="Kalinowski J."/>
            <person name="Ruckert C."/>
        </authorList>
    </citation>
    <scope>NUCLEOTIDE SEQUENCE</scope>
    <source>
        <strain evidence="7">JCM 3172</strain>
    </source>
</reference>
<feature type="transmembrane region" description="Helical" evidence="6">
    <location>
        <begin position="79"/>
        <end position="101"/>
    </location>
</feature>
<comment type="subcellular location">
    <subcellularLocation>
        <location evidence="1">Membrane</location>
        <topology evidence="1">Multi-pass membrane protein</topology>
    </subcellularLocation>
</comment>
<evidence type="ECO:0000256" key="2">
    <source>
        <dbReference type="ARBA" id="ARBA00022692"/>
    </source>
</evidence>
<organism evidence="7 8">
    <name type="scientific">Streptomyces purpureus</name>
    <dbReference type="NCBI Taxonomy" id="1951"/>
    <lineage>
        <taxon>Bacteria</taxon>
        <taxon>Bacillati</taxon>
        <taxon>Actinomycetota</taxon>
        <taxon>Actinomycetes</taxon>
        <taxon>Kitasatosporales</taxon>
        <taxon>Streptomycetaceae</taxon>
        <taxon>Streptomyces</taxon>
    </lineage>
</organism>
<dbReference type="InterPro" id="IPR007269">
    <property type="entry name" value="ICMT_MeTrfase"/>
</dbReference>
<keyword evidence="8" id="KW-1185">Reference proteome</keyword>
<keyword evidence="2 6" id="KW-0812">Transmembrane</keyword>